<sequence length="117" mass="12676">MVEKIAPTSPTAASSATHVNHSTSIGSEPDNAWVAERQAKITAGSRKKDDHHTADSDEDRIDADDDRAADRHLDHHSTHPHAEASDPDEERMSGESDRIGSGNLDEDVPFGDHVGYL</sequence>
<dbReference type="Proteomes" id="UP000620262">
    <property type="component" value="Unassembled WGS sequence"/>
</dbReference>
<protein>
    <submittedName>
        <fullName evidence="2">Uncharacterized protein</fullName>
    </submittedName>
</protein>
<name>A0ABR9J2B2_RHIVS</name>
<keyword evidence="3" id="KW-1185">Reference proteome</keyword>
<proteinExistence type="predicted"/>
<evidence type="ECO:0000256" key="1">
    <source>
        <dbReference type="SAM" id="MobiDB-lite"/>
    </source>
</evidence>
<feature type="compositionally biased region" description="Low complexity" evidence="1">
    <location>
        <begin position="1"/>
        <end position="17"/>
    </location>
</feature>
<feature type="compositionally biased region" description="Basic and acidic residues" evidence="1">
    <location>
        <begin position="66"/>
        <end position="98"/>
    </location>
</feature>
<gene>
    <name evidence="2" type="ORF">H4W29_006442</name>
</gene>
<dbReference type="RefSeq" id="WP_192732688.1">
    <property type="nucleotide sequence ID" value="NZ_BAAAVL010000004.1"/>
</dbReference>
<evidence type="ECO:0000313" key="3">
    <source>
        <dbReference type="Proteomes" id="UP000620262"/>
    </source>
</evidence>
<accession>A0ABR9J2B2</accession>
<organism evidence="2 3">
    <name type="scientific">Rhizobium viscosum</name>
    <name type="common">Arthrobacter viscosus</name>
    <dbReference type="NCBI Taxonomy" id="1673"/>
    <lineage>
        <taxon>Bacteria</taxon>
        <taxon>Pseudomonadati</taxon>
        <taxon>Pseudomonadota</taxon>
        <taxon>Alphaproteobacteria</taxon>
        <taxon>Hyphomicrobiales</taxon>
        <taxon>Rhizobiaceae</taxon>
        <taxon>Rhizobium/Agrobacterium group</taxon>
        <taxon>Rhizobium</taxon>
    </lineage>
</organism>
<evidence type="ECO:0000313" key="2">
    <source>
        <dbReference type="EMBL" id="MBE1509197.1"/>
    </source>
</evidence>
<feature type="compositionally biased region" description="Acidic residues" evidence="1">
    <location>
        <begin position="56"/>
        <end position="65"/>
    </location>
</feature>
<feature type="compositionally biased region" description="Basic and acidic residues" evidence="1">
    <location>
        <begin position="46"/>
        <end position="55"/>
    </location>
</feature>
<dbReference type="EMBL" id="JADBEC010000002">
    <property type="protein sequence ID" value="MBE1509197.1"/>
    <property type="molecule type" value="Genomic_DNA"/>
</dbReference>
<reference evidence="2 3" key="1">
    <citation type="submission" date="2020-10" db="EMBL/GenBank/DDBJ databases">
        <title>Sequencing the genomes of 1000 actinobacteria strains.</title>
        <authorList>
            <person name="Klenk H.-P."/>
        </authorList>
    </citation>
    <scope>NUCLEOTIDE SEQUENCE [LARGE SCALE GENOMIC DNA]</scope>
    <source>
        <strain evidence="2 3">DSM 7307</strain>
    </source>
</reference>
<comment type="caution">
    <text evidence="2">The sequence shown here is derived from an EMBL/GenBank/DDBJ whole genome shotgun (WGS) entry which is preliminary data.</text>
</comment>
<feature type="region of interest" description="Disordered" evidence="1">
    <location>
        <begin position="1"/>
        <end position="117"/>
    </location>
</feature>